<dbReference type="EMBL" id="MN740532">
    <property type="protein sequence ID" value="QHU31723.1"/>
    <property type="molecule type" value="Genomic_DNA"/>
</dbReference>
<dbReference type="AlphaFoldDB" id="A0A6C0LME2"/>
<accession>A0A6C0LME2</accession>
<evidence type="ECO:0000313" key="2">
    <source>
        <dbReference type="EMBL" id="QHU31723.1"/>
    </source>
</evidence>
<name>A0A6C0LME2_9ZZZZ</name>
<feature type="transmembrane region" description="Helical" evidence="1">
    <location>
        <begin position="46"/>
        <end position="65"/>
    </location>
</feature>
<feature type="transmembrane region" description="Helical" evidence="1">
    <location>
        <begin position="151"/>
        <end position="172"/>
    </location>
</feature>
<protein>
    <submittedName>
        <fullName evidence="2">Uncharacterized protein</fullName>
    </submittedName>
</protein>
<keyword evidence="1" id="KW-1133">Transmembrane helix</keyword>
<feature type="transmembrane region" description="Helical" evidence="1">
    <location>
        <begin position="85"/>
        <end position="106"/>
    </location>
</feature>
<feature type="transmembrane region" description="Helical" evidence="1">
    <location>
        <begin position="127"/>
        <end position="145"/>
    </location>
</feature>
<evidence type="ECO:0000256" key="1">
    <source>
        <dbReference type="SAM" id="Phobius"/>
    </source>
</evidence>
<keyword evidence="1" id="KW-0472">Membrane</keyword>
<proteinExistence type="predicted"/>
<feature type="transmembrane region" description="Helical" evidence="1">
    <location>
        <begin position="12"/>
        <end position="34"/>
    </location>
</feature>
<sequence length="174" mass="19718">MADIFQFSAQSLLAWTAAYAVLEPASFYIIPMVSKGKTTQEYYSKFPFAILAFGDFIYSTFLFLVAQQVIALVFKQAPPKSVLQWLLRFLTFVGVQWTGDLSYFALISQLKPTTKYIDFFQRYGKEATLGAPIGDTIYGLAWFILSQLTITYVPLWLQTTAISLFLFGTLVVSY</sequence>
<keyword evidence="1" id="KW-0812">Transmembrane</keyword>
<organism evidence="2">
    <name type="scientific">viral metagenome</name>
    <dbReference type="NCBI Taxonomy" id="1070528"/>
    <lineage>
        <taxon>unclassified sequences</taxon>
        <taxon>metagenomes</taxon>
        <taxon>organismal metagenomes</taxon>
    </lineage>
</organism>
<reference evidence="2" key="1">
    <citation type="journal article" date="2020" name="Nature">
        <title>Giant virus diversity and host interactions through global metagenomics.</title>
        <authorList>
            <person name="Schulz F."/>
            <person name="Roux S."/>
            <person name="Paez-Espino D."/>
            <person name="Jungbluth S."/>
            <person name="Walsh D.A."/>
            <person name="Denef V.J."/>
            <person name="McMahon K.D."/>
            <person name="Konstantinidis K.T."/>
            <person name="Eloe-Fadrosh E.A."/>
            <person name="Kyrpides N.C."/>
            <person name="Woyke T."/>
        </authorList>
    </citation>
    <scope>NUCLEOTIDE SEQUENCE</scope>
    <source>
        <strain evidence="2">GVMAG-M-3300027963-41</strain>
    </source>
</reference>